<protein>
    <submittedName>
        <fullName evidence="3">Uncharacterized protein</fullName>
    </submittedName>
</protein>
<sequence>MATPPPNSPLSASTAPWPRLAWTWTDAATAKTGVFTPSRAAERSYERTLRSLAGQISQVLANHRPQEAEDILRNYADTITPWAQQSAANMLDGVARGNLDQFRRIADRMGLDMRMFLAGDPIGQTVAQRIEANTTLIKSLPLEAAMRAGALAHEGLISGMRAEDMAAELASIGGTTMSRARCIALTEVSKASTALTQARAGSVGSDGYIWRSVRDGATRPSHRAMEGKFVSWDSPPTLDGMTGHAGEFPYCRCYPEPVIPKGDDTRKTFAVSSLPTQTQEQASGEQKLYTQWEKSQGAEVVRHVPGAPLYNVERAQLDMGKLSAYALDPGHPRGGDKARVFASALGLGPQDAGWLRDQVMQQLPTVAALVKPGTEYGQRFDALVPVTGRNGRTVAVKTVWQYDYTDGGIRTAPRLITMYVDR</sequence>
<dbReference type="Pfam" id="PF21814">
    <property type="entry name" value="DUF6883"/>
    <property type="match status" value="1"/>
</dbReference>
<dbReference type="RefSeq" id="WP_296936992.1">
    <property type="nucleotide sequence ID" value="NZ_LT598928.1"/>
</dbReference>
<dbReference type="InterPro" id="IPR049250">
    <property type="entry name" value="DUF6883"/>
</dbReference>
<evidence type="ECO:0000313" key="3">
    <source>
        <dbReference type="EMBL" id="SBW10133.1"/>
    </source>
</evidence>
<dbReference type="AlphaFoldDB" id="A0A212KEJ5"/>
<reference evidence="3" key="1">
    <citation type="submission" date="2016-04" db="EMBL/GenBank/DDBJ databases">
        <authorList>
            <person name="Evans L.H."/>
            <person name="Alamgir A."/>
            <person name="Owens N."/>
            <person name="Weber N.D."/>
            <person name="Virtaneva K."/>
            <person name="Barbian K."/>
            <person name="Babar A."/>
            <person name="Rosenke K."/>
        </authorList>
    </citation>
    <scope>NUCLEOTIDE SEQUENCE</scope>
    <source>
        <strain evidence="3">92-2</strain>
    </source>
</reference>
<gene>
    <name evidence="3" type="ORF">KM92DES2_12897</name>
</gene>
<dbReference type="InterPro" id="IPR006528">
    <property type="entry name" value="Phage_head_morphogenesis_dom"/>
</dbReference>
<dbReference type="EMBL" id="FLUP01000001">
    <property type="protein sequence ID" value="SBW10133.1"/>
    <property type="molecule type" value="Genomic_DNA"/>
</dbReference>
<feature type="domain" description="Phage head morphogenesis" evidence="1">
    <location>
        <begin position="154"/>
        <end position="253"/>
    </location>
</feature>
<organism evidence="3">
    <name type="scientific">uncultured Desulfovibrio sp</name>
    <dbReference type="NCBI Taxonomy" id="167968"/>
    <lineage>
        <taxon>Bacteria</taxon>
        <taxon>Pseudomonadati</taxon>
        <taxon>Thermodesulfobacteriota</taxon>
        <taxon>Desulfovibrionia</taxon>
        <taxon>Desulfovibrionales</taxon>
        <taxon>Desulfovibrionaceae</taxon>
        <taxon>Desulfovibrio</taxon>
        <taxon>environmental samples</taxon>
    </lineage>
</organism>
<dbReference type="NCBIfam" id="TIGR01641">
    <property type="entry name" value="phageSPP1_gp7"/>
    <property type="match status" value="1"/>
</dbReference>
<accession>A0A212KEJ5</accession>
<feature type="domain" description="DUF6883" evidence="2">
    <location>
        <begin position="309"/>
        <end position="421"/>
    </location>
</feature>
<evidence type="ECO:0000259" key="1">
    <source>
        <dbReference type="Pfam" id="PF04233"/>
    </source>
</evidence>
<evidence type="ECO:0000259" key="2">
    <source>
        <dbReference type="Pfam" id="PF21814"/>
    </source>
</evidence>
<proteinExistence type="predicted"/>
<name>A0A212KEJ5_9BACT</name>
<dbReference type="Pfam" id="PF04233">
    <property type="entry name" value="Phage_Mu_F"/>
    <property type="match status" value="1"/>
</dbReference>